<keyword evidence="1" id="KW-1133">Transmembrane helix</keyword>
<keyword evidence="1" id="KW-0472">Membrane</keyword>
<name>A0A8S1UT17_9CILI</name>
<sequence>MKSKQIGFLNVLQKNIQKRCSLVVFKHLFPLDVIYLDHNLIVHKYLISFQIGFNFEHNFGIIQLISAFFSKFVNRKWATVQVILIHQKHLLLALLLIISSHSYSLSLQGLLLFERNTFVCDFLFMAAIYALNISVYFRCYLNRWNFYRIYYLTIYSFTLFFKETKRLNHDEIGRLYAKL</sequence>
<dbReference type="AlphaFoldDB" id="A0A8S1UT17"/>
<evidence type="ECO:0000313" key="2">
    <source>
        <dbReference type="EMBL" id="CAD8167841.1"/>
    </source>
</evidence>
<dbReference type="EMBL" id="CAJJDO010000048">
    <property type="protein sequence ID" value="CAD8167841.1"/>
    <property type="molecule type" value="Genomic_DNA"/>
</dbReference>
<reference evidence="2" key="1">
    <citation type="submission" date="2021-01" db="EMBL/GenBank/DDBJ databases">
        <authorList>
            <consortium name="Genoscope - CEA"/>
            <person name="William W."/>
        </authorList>
    </citation>
    <scope>NUCLEOTIDE SEQUENCE</scope>
</reference>
<accession>A0A8S1UT17</accession>
<keyword evidence="3" id="KW-1185">Reference proteome</keyword>
<evidence type="ECO:0008006" key="4">
    <source>
        <dbReference type="Google" id="ProtNLM"/>
    </source>
</evidence>
<feature type="transmembrane region" description="Helical" evidence="1">
    <location>
        <begin position="122"/>
        <end position="141"/>
    </location>
</feature>
<comment type="caution">
    <text evidence="2">The sequence shown here is derived from an EMBL/GenBank/DDBJ whole genome shotgun (WGS) entry which is preliminary data.</text>
</comment>
<proteinExistence type="predicted"/>
<protein>
    <recommendedName>
        <fullName evidence="4">Transmembrane protein</fullName>
    </recommendedName>
</protein>
<gene>
    <name evidence="2" type="ORF">PPENT_87.1.T0480024</name>
</gene>
<feature type="transmembrane region" description="Helical" evidence="1">
    <location>
        <begin position="90"/>
        <end position="110"/>
    </location>
</feature>
<evidence type="ECO:0000313" key="3">
    <source>
        <dbReference type="Proteomes" id="UP000689195"/>
    </source>
</evidence>
<dbReference type="Proteomes" id="UP000689195">
    <property type="component" value="Unassembled WGS sequence"/>
</dbReference>
<keyword evidence="1" id="KW-0812">Transmembrane</keyword>
<evidence type="ECO:0000256" key="1">
    <source>
        <dbReference type="SAM" id="Phobius"/>
    </source>
</evidence>
<organism evidence="2 3">
    <name type="scientific">Paramecium pentaurelia</name>
    <dbReference type="NCBI Taxonomy" id="43138"/>
    <lineage>
        <taxon>Eukaryota</taxon>
        <taxon>Sar</taxon>
        <taxon>Alveolata</taxon>
        <taxon>Ciliophora</taxon>
        <taxon>Intramacronucleata</taxon>
        <taxon>Oligohymenophorea</taxon>
        <taxon>Peniculida</taxon>
        <taxon>Parameciidae</taxon>
        <taxon>Paramecium</taxon>
    </lineage>
</organism>